<dbReference type="Proteomes" id="UP000239907">
    <property type="component" value="Unassembled WGS sequence"/>
</dbReference>
<name>A0A2S7U693_9BACT</name>
<evidence type="ECO:0000313" key="2">
    <source>
        <dbReference type="Proteomes" id="UP000239907"/>
    </source>
</evidence>
<comment type="caution">
    <text evidence="1">The sequence shown here is derived from an EMBL/GenBank/DDBJ whole genome shotgun (WGS) entry which is preliminary data.</text>
</comment>
<dbReference type="AlphaFoldDB" id="A0A2S7U693"/>
<keyword evidence="2" id="KW-1185">Reference proteome</keyword>
<proteinExistence type="predicted"/>
<evidence type="ECO:0000313" key="1">
    <source>
        <dbReference type="EMBL" id="PQJ30037.1"/>
    </source>
</evidence>
<protein>
    <submittedName>
        <fullName evidence="1">Uncharacterized protein</fullName>
    </submittedName>
</protein>
<organism evidence="1 2">
    <name type="scientific">Rubritalea profundi</name>
    <dbReference type="NCBI Taxonomy" id="1658618"/>
    <lineage>
        <taxon>Bacteria</taxon>
        <taxon>Pseudomonadati</taxon>
        <taxon>Verrucomicrobiota</taxon>
        <taxon>Verrucomicrobiia</taxon>
        <taxon>Verrucomicrobiales</taxon>
        <taxon>Rubritaleaceae</taxon>
        <taxon>Rubritalea</taxon>
    </lineage>
</organism>
<reference evidence="1 2" key="1">
    <citation type="submission" date="2016-12" db="EMBL/GenBank/DDBJ databases">
        <title>Study of bacterial adaptation to deep sea.</title>
        <authorList>
            <person name="Song J."/>
            <person name="Yoshizawa S."/>
            <person name="Kogure K."/>
        </authorList>
    </citation>
    <scope>NUCLEOTIDE SEQUENCE [LARGE SCALE GENOMIC DNA]</scope>
    <source>
        <strain evidence="1 2">SAORIC-165</strain>
    </source>
</reference>
<sequence length="126" mass="14620">MKPCAELIYFRCKVLDYHSRLKRLEALFYGSSALRCSYSWKRTHDAFMKGDDDASDVEECTTECEAEFMQAGYEKLCEELRERVEEIGVKESLRAVIGHESVVNGPARWNIETCSDRELDGFLRFC</sequence>
<dbReference type="EMBL" id="MQWA01000001">
    <property type="protein sequence ID" value="PQJ30037.1"/>
    <property type="molecule type" value="Genomic_DNA"/>
</dbReference>
<gene>
    <name evidence="1" type="ORF">BSZ32_17150</name>
</gene>
<accession>A0A2S7U693</accession>